<dbReference type="EMBL" id="CP041235">
    <property type="protein sequence ID" value="QOP43392.1"/>
    <property type="molecule type" value="Genomic_DNA"/>
</dbReference>
<evidence type="ECO:0000313" key="2">
    <source>
        <dbReference type="Proteomes" id="UP000593719"/>
    </source>
</evidence>
<proteinExistence type="predicted"/>
<dbReference type="Proteomes" id="UP000593719">
    <property type="component" value="Chromosome"/>
</dbReference>
<dbReference type="Pfam" id="PF21651">
    <property type="entry name" value="DUF6858"/>
    <property type="match status" value="1"/>
</dbReference>
<name>A0A7M1B3X6_9BACT</name>
<sequence>MTKTNLMDKYPVFSLHVKKNEISFKNADDIIAYFQERIQEHPVATFIAIFDHYQHTSSLQDATIAPEIKDAKNIVFCFGKQLPNAKMLAVRPRSIGVCELDESFEVSFLEVPNEQLQKVVYEWVEALKTQA</sequence>
<dbReference type="InterPro" id="IPR049204">
    <property type="entry name" value="DUF6858"/>
</dbReference>
<dbReference type="KEGG" id="ssei:FJR45_05265"/>
<keyword evidence="2" id="KW-1185">Reference proteome</keyword>
<organism evidence="1 2">
    <name type="scientific">Sulfurimonas sediminis</name>
    <dbReference type="NCBI Taxonomy" id="2590020"/>
    <lineage>
        <taxon>Bacteria</taxon>
        <taxon>Pseudomonadati</taxon>
        <taxon>Campylobacterota</taxon>
        <taxon>Epsilonproteobacteria</taxon>
        <taxon>Campylobacterales</taxon>
        <taxon>Sulfurimonadaceae</taxon>
        <taxon>Sulfurimonas</taxon>
    </lineage>
</organism>
<reference evidence="1 2" key="1">
    <citation type="submission" date="2019-06" db="EMBL/GenBank/DDBJ databases">
        <title>Sulfurimonas gotlandica sp. nov., a chemoautotrophic and psychrotolerant epsilonproteobacterium isolated from a pelagic redoxcline, and an emended description of the genus Sulfurimonas.</title>
        <authorList>
            <person name="Wang S."/>
            <person name="Jiang L."/>
            <person name="Shao Z."/>
        </authorList>
    </citation>
    <scope>NUCLEOTIDE SEQUENCE [LARGE SCALE GENOMIC DNA]</scope>
    <source>
        <strain evidence="1 2">S2-6</strain>
    </source>
</reference>
<gene>
    <name evidence="1" type="ORF">FJR45_05265</name>
</gene>
<accession>A0A7M1B3X6</accession>
<dbReference type="RefSeq" id="WP_193151679.1">
    <property type="nucleotide sequence ID" value="NZ_CP041235.1"/>
</dbReference>
<evidence type="ECO:0000313" key="1">
    <source>
        <dbReference type="EMBL" id="QOP43392.1"/>
    </source>
</evidence>
<protein>
    <submittedName>
        <fullName evidence="1">Uncharacterized protein</fullName>
    </submittedName>
</protein>
<dbReference type="AlphaFoldDB" id="A0A7M1B3X6"/>